<proteinExistence type="predicted"/>
<dbReference type="Proteomes" id="UP000034498">
    <property type="component" value="Unassembled WGS sequence"/>
</dbReference>
<feature type="chain" id="PRO_5002533595" description="Lipoprotein" evidence="1">
    <location>
        <begin position="21"/>
        <end position="140"/>
    </location>
</feature>
<evidence type="ECO:0000256" key="1">
    <source>
        <dbReference type="SAM" id="SignalP"/>
    </source>
</evidence>
<name>A0A0G0MJM6_9BACT</name>
<comment type="caution">
    <text evidence="2">The sequence shown here is derived from an EMBL/GenBank/DDBJ whole genome shotgun (WGS) entry which is preliminary data.</text>
</comment>
<dbReference type="STRING" id="1618336.US94_C0019G0005"/>
<dbReference type="AlphaFoldDB" id="A0A0G0MJM6"/>
<evidence type="ECO:0000313" key="2">
    <source>
        <dbReference type="EMBL" id="KKQ73939.1"/>
    </source>
</evidence>
<accession>A0A0G0MJM6</accession>
<sequence length="140" mass="15036">MRTFVCAVSFVILAIVVGCGGCNSNSSTPSVSSSGATLVVTLGKVQSDKSSLNRLPDANGVTVFQMGDEIAPMVYDSKIGYPGGMVQSWSIVCPDGHTMQQNSDYTLFAEYVGNYIFVADYKIGDKIYHPQAKLRIDPPK</sequence>
<gene>
    <name evidence="2" type="ORF">US94_C0019G0005</name>
</gene>
<keyword evidence="1" id="KW-0732">Signal</keyword>
<dbReference type="EMBL" id="LBUX01000019">
    <property type="protein sequence ID" value="KKQ73939.1"/>
    <property type="molecule type" value="Genomic_DNA"/>
</dbReference>
<protein>
    <recommendedName>
        <fullName evidence="4">Lipoprotein</fullName>
    </recommendedName>
</protein>
<feature type="signal peptide" evidence="1">
    <location>
        <begin position="1"/>
        <end position="20"/>
    </location>
</feature>
<dbReference type="PROSITE" id="PS51257">
    <property type="entry name" value="PROKAR_LIPOPROTEIN"/>
    <property type="match status" value="1"/>
</dbReference>
<evidence type="ECO:0000313" key="3">
    <source>
        <dbReference type="Proteomes" id="UP000034498"/>
    </source>
</evidence>
<reference evidence="2 3" key="1">
    <citation type="journal article" date="2015" name="Nature">
        <title>rRNA introns, odd ribosomes, and small enigmatic genomes across a large radiation of phyla.</title>
        <authorList>
            <person name="Brown C.T."/>
            <person name="Hug L.A."/>
            <person name="Thomas B.C."/>
            <person name="Sharon I."/>
            <person name="Castelle C.J."/>
            <person name="Singh A."/>
            <person name="Wilkins M.J."/>
            <person name="Williams K.H."/>
            <person name="Banfield J.F."/>
        </authorList>
    </citation>
    <scope>NUCLEOTIDE SEQUENCE [LARGE SCALE GENOMIC DNA]</scope>
</reference>
<evidence type="ECO:0008006" key="4">
    <source>
        <dbReference type="Google" id="ProtNLM"/>
    </source>
</evidence>
<organism evidence="2 3">
    <name type="scientific">Berkelbacteria bacterium GW2011_GWB1_38_5</name>
    <dbReference type="NCBI Taxonomy" id="1618336"/>
    <lineage>
        <taxon>Bacteria</taxon>
        <taxon>Candidatus Berkelbacteria</taxon>
    </lineage>
</organism>